<comment type="caution">
    <text evidence="1">The sequence shown here is derived from an EMBL/GenBank/DDBJ whole genome shotgun (WGS) entry which is preliminary data.</text>
</comment>
<dbReference type="PANTHER" id="PTHR31286">
    <property type="entry name" value="GLYCINE-RICH CELL WALL STRUCTURAL PROTEIN 1.8-LIKE"/>
    <property type="match status" value="1"/>
</dbReference>
<dbReference type="Proteomes" id="UP001459277">
    <property type="component" value="Unassembled WGS sequence"/>
</dbReference>
<reference evidence="1 2" key="1">
    <citation type="submission" date="2024-01" db="EMBL/GenBank/DDBJ databases">
        <title>A telomere-to-telomere, gap-free genome of sweet tea (Lithocarpus litseifolius).</title>
        <authorList>
            <person name="Zhou J."/>
        </authorList>
    </citation>
    <scope>NUCLEOTIDE SEQUENCE [LARGE SCALE GENOMIC DNA]</scope>
    <source>
        <strain evidence="1">Zhou-2022a</strain>
        <tissue evidence="1">Leaf</tissue>
    </source>
</reference>
<organism evidence="1 2">
    <name type="scientific">Lithocarpus litseifolius</name>
    <dbReference type="NCBI Taxonomy" id="425828"/>
    <lineage>
        <taxon>Eukaryota</taxon>
        <taxon>Viridiplantae</taxon>
        <taxon>Streptophyta</taxon>
        <taxon>Embryophyta</taxon>
        <taxon>Tracheophyta</taxon>
        <taxon>Spermatophyta</taxon>
        <taxon>Magnoliopsida</taxon>
        <taxon>eudicotyledons</taxon>
        <taxon>Gunneridae</taxon>
        <taxon>Pentapetalae</taxon>
        <taxon>rosids</taxon>
        <taxon>fabids</taxon>
        <taxon>Fagales</taxon>
        <taxon>Fagaceae</taxon>
        <taxon>Lithocarpus</taxon>
    </lineage>
</organism>
<accession>A0AAW2D516</accession>
<name>A0AAW2D516_9ROSI</name>
<evidence type="ECO:0008006" key="3">
    <source>
        <dbReference type="Google" id="ProtNLM"/>
    </source>
</evidence>
<sequence length="231" mass="26449">MEDDEESDDIVEALREGLVVVKFSREFKQNIRNPWARALIVKVYGRRALGDHFLCIQPWEPDFKPELVNVSSIAVWIRLNGLPIEYYNAEALYLIGKAIGNVLRVDTHTALEARGRFARLCIQVDVTKPLVTAIMIGKLEQPVCYEGIQKLCFDCGRMGHKWENFSYLIRQDMPSKETVGIESEKKSTRSCYSRGVNADKVGEGLLGSCLITYRETLRRTYMIVHMVRGSW</sequence>
<protein>
    <recommendedName>
        <fullName evidence="3">DUF4283 domain-containing protein</fullName>
    </recommendedName>
</protein>
<dbReference type="InterPro" id="IPR040256">
    <property type="entry name" value="At4g02000-like"/>
</dbReference>
<evidence type="ECO:0000313" key="1">
    <source>
        <dbReference type="EMBL" id="KAL0004210.1"/>
    </source>
</evidence>
<dbReference type="EMBL" id="JAZDWU010000004">
    <property type="protein sequence ID" value="KAL0004210.1"/>
    <property type="molecule type" value="Genomic_DNA"/>
</dbReference>
<keyword evidence="2" id="KW-1185">Reference proteome</keyword>
<proteinExistence type="predicted"/>
<dbReference type="AlphaFoldDB" id="A0AAW2D516"/>
<dbReference type="PANTHER" id="PTHR31286:SF99">
    <property type="entry name" value="DUF4283 DOMAIN-CONTAINING PROTEIN"/>
    <property type="match status" value="1"/>
</dbReference>
<gene>
    <name evidence="1" type="ORF">SO802_011771</name>
</gene>
<evidence type="ECO:0000313" key="2">
    <source>
        <dbReference type="Proteomes" id="UP001459277"/>
    </source>
</evidence>